<dbReference type="GO" id="GO:0005938">
    <property type="term" value="C:cell cortex"/>
    <property type="evidence" value="ECO:0007669"/>
    <property type="project" value="UniProtKB-SubCell"/>
</dbReference>
<dbReference type="GO" id="GO:0008745">
    <property type="term" value="F:N-acetylmuramoyl-L-alanine amidase activity"/>
    <property type="evidence" value="ECO:0007669"/>
    <property type="project" value="InterPro"/>
</dbReference>
<feature type="region of interest" description="Disordered" evidence="11">
    <location>
        <begin position="710"/>
        <end position="760"/>
    </location>
</feature>
<feature type="domain" description="Ras-GAP" evidence="13">
    <location>
        <begin position="859"/>
        <end position="1030"/>
    </location>
</feature>
<dbReference type="PANTHER" id="PTHR10194:SF96">
    <property type="entry name" value="RAS PROTEIN ACTIVATOR LIKE-3"/>
    <property type="match status" value="1"/>
</dbReference>
<evidence type="ECO:0000256" key="9">
    <source>
        <dbReference type="ARBA" id="ARBA00071507"/>
    </source>
</evidence>
<dbReference type="InterPro" id="IPR008936">
    <property type="entry name" value="Rho_GTPase_activation_prot"/>
</dbReference>
<feature type="chain" id="PRO_5001872198" description="RAS protein activator like-3" evidence="12">
    <location>
        <begin position="23"/>
        <end position="1267"/>
    </location>
</feature>
<feature type="compositionally biased region" description="Polar residues" evidence="11">
    <location>
        <begin position="612"/>
        <end position="623"/>
    </location>
</feature>
<dbReference type="InterPro" id="IPR039360">
    <property type="entry name" value="Ras_GTPase"/>
</dbReference>
<dbReference type="GO" id="GO:0051239">
    <property type="term" value="P:regulation of multicellular organismal process"/>
    <property type="evidence" value="ECO:0007669"/>
    <property type="project" value="UniProtKB-ARBA"/>
</dbReference>
<keyword evidence="7 10" id="KW-0175">Coiled coil</keyword>
<dbReference type="PANTHER" id="PTHR10194">
    <property type="entry name" value="RAS GTPASE-ACTIVATING PROTEINS"/>
    <property type="match status" value="1"/>
</dbReference>
<dbReference type="SUPFAM" id="SSF48350">
    <property type="entry name" value="GTPase activation domain, GAP"/>
    <property type="match status" value="1"/>
</dbReference>
<feature type="compositionally biased region" description="Basic and acidic residues" evidence="11">
    <location>
        <begin position="739"/>
        <end position="749"/>
    </location>
</feature>
<evidence type="ECO:0000256" key="12">
    <source>
        <dbReference type="SAM" id="SignalP"/>
    </source>
</evidence>
<dbReference type="PROSITE" id="PS50018">
    <property type="entry name" value="RAS_GTPASE_ACTIV_2"/>
    <property type="match status" value="1"/>
</dbReference>
<evidence type="ECO:0000256" key="11">
    <source>
        <dbReference type="SAM" id="MobiDB-lite"/>
    </source>
</evidence>
<dbReference type="SUPFAM" id="SSF55846">
    <property type="entry name" value="N-acetylmuramoyl-L-alanine amidase-like"/>
    <property type="match status" value="1"/>
</dbReference>
<dbReference type="Pfam" id="PF00616">
    <property type="entry name" value="RasGAP"/>
    <property type="match status" value="2"/>
</dbReference>
<keyword evidence="6" id="KW-0391">Immunity</keyword>
<dbReference type="InterPro" id="IPR023152">
    <property type="entry name" value="RasGAP_CS"/>
</dbReference>
<dbReference type="PROSITE" id="PS00509">
    <property type="entry name" value="RAS_GTPASE_ACTIV_1"/>
    <property type="match status" value="1"/>
</dbReference>
<feature type="compositionally biased region" description="Acidic residues" evidence="11">
    <location>
        <begin position="661"/>
        <end position="674"/>
    </location>
</feature>
<dbReference type="InterPro" id="IPR001936">
    <property type="entry name" value="RasGAP_dom"/>
</dbReference>
<accession>A0A091E3V0</accession>
<dbReference type="AlphaFoldDB" id="A0A091E3V0"/>
<dbReference type="SMART" id="SM00701">
    <property type="entry name" value="PGRP"/>
    <property type="match status" value="1"/>
</dbReference>
<evidence type="ECO:0000313" key="15">
    <source>
        <dbReference type="Proteomes" id="UP000028990"/>
    </source>
</evidence>
<dbReference type="GO" id="GO:0002376">
    <property type="term" value="P:immune system process"/>
    <property type="evidence" value="ECO:0007669"/>
    <property type="project" value="UniProtKB-KW"/>
</dbReference>
<dbReference type="FunFam" id="1.10.506.10:FF:000032">
    <property type="entry name" value="RAS protein activator like-3"/>
    <property type="match status" value="1"/>
</dbReference>
<evidence type="ECO:0000256" key="7">
    <source>
        <dbReference type="ARBA" id="ARBA00023054"/>
    </source>
</evidence>
<dbReference type="GO" id="GO:0009253">
    <property type="term" value="P:peptidoglycan catabolic process"/>
    <property type="evidence" value="ECO:0007669"/>
    <property type="project" value="InterPro"/>
</dbReference>
<dbReference type="GO" id="GO:0008270">
    <property type="term" value="F:zinc ion binding"/>
    <property type="evidence" value="ECO:0007669"/>
    <property type="project" value="InterPro"/>
</dbReference>
<sequence>MRAHSVFWILLGLLLWPEPGTASLPLFMNSVIQALGELEQKVPGAEANQSASAWILSAQSSGPRHPLHHLLLEAPSLKITELEPAPLNPELQDLVQKVAQYDVRDGREHGVVLAPDGSTVAVNPLLVGLTAGLQVRKVLTSTLSSESPATSPRPTDGFPDIAPTDVRASLPKGGAELLRTTDSFLTVTLAADLGLTFLHGSKNKRLPNLGTDGCWDQLSAPQNFMLLNPRTSMLTTAFLNGALDGALLGNYLSRVPEPRPLLSRLLSEYYGAGVAGDPEFRSNFRRQKAATLTSASILAREVMEALSLLQGVEPGLPQLKNVSQEQLAQVAIHAAREFMEDFLACPAIHPRCRWEAAAYRGLPTPLKLPLRFLYVHHTFVPAAPCTTFEHCAANMRSMQRFHQDTRGWDDIGFKGGGGVCDGFVVGSEGYVYEGRGWYWMGAHTRRHNSLGFGVAIVGDYTKTLPSEAVLRTVRDVLPRCAVRAGLLRRDYQVLGHRQLVHTTQCPGDALFRQLRTWPRFSEGRTARVTWSWVQWEEAQAKCRRLLILGLARKSRVASAMDSPSPSHLCQTQPAGPSPLTSYRWHLGASGQKEKAAGGFRWGRLASWGRTLSHQEPVVSSQPAPRSRFRRVLSAPPKESQSSRLWLSKTLWSRHKSPSLEPEPEPEQEGPELELEPEPLVPQIPEAPTPDVPVWDIGGFALLDGKLVHIGGEEEGPRRPRMGSASSEGSTKVVIGNLRNPDRISGKTEPEAAGSSQVHNVRGLLKRLKEKKKSRSDLGSSVPRDGTVGSRESLVTLSELDLGAERDVRVWPLHSSLLGEPHCFQVIWVGGNRCFSCRSAAERDRWIQDLRRHFQPSQALVTDLGTAELARCGGREALLFRENTLATKAIDEYMKLVAQDYLQETLGQVIRRLCTSTEDCEVDPSKCPAPELPEHQARLRNSCEEVFETIIHSYDWFPAELGTVFSGWREACKARGSEALGPRLVCASLFLRLLCPAILAPSLFGLAPEHPAPNPARTLTLIAKVIQNLANRAPFGEKEAYMGFMNSFLEDHGPAMQHFLDQVAMTDVDTAPSGYQGSSDLALQLAVLHAQLCTVFAELDQVWPEHTVLDMGQGASLPRKPSVPWQRQLDQPRDRDQVQSTYRPMGKLAELQGEVAALREEQKALSRLVESLSTHIRALTEQQEKLREQLQELDARLRAGTSELDLQSGLPSGEGHSLKSLECRLSKTEHTQDQLKDEVQSLRLLLRTPGSRSQTLPLQAPFVNGDTT</sequence>
<dbReference type="SMART" id="SM00323">
    <property type="entry name" value="RasGAP"/>
    <property type="match status" value="1"/>
</dbReference>
<dbReference type="SUPFAM" id="SSF50729">
    <property type="entry name" value="PH domain-like"/>
    <property type="match status" value="1"/>
</dbReference>
<dbReference type="Pfam" id="PF25321">
    <property type="entry name" value="PH_RASGAP"/>
    <property type="match status" value="1"/>
</dbReference>
<dbReference type="InterPro" id="IPR036505">
    <property type="entry name" value="Amidase/PGRP_sf"/>
</dbReference>
<evidence type="ECO:0000313" key="14">
    <source>
        <dbReference type="EMBL" id="KFO37403.1"/>
    </source>
</evidence>
<feature type="compositionally biased region" description="Polar residues" evidence="11">
    <location>
        <begin position="142"/>
        <end position="153"/>
    </location>
</feature>
<proteinExistence type="inferred from homology"/>
<evidence type="ECO:0000256" key="10">
    <source>
        <dbReference type="SAM" id="Coils"/>
    </source>
</evidence>
<evidence type="ECO:0000256" key="6">
    <source>
        <dbReference type="ARBA" id="ARBA00022859"/>
    </source>
</evidence>
<keyword evidence="15" id="KW-1185">Reference proteome</keyword>
<evidence type="ECO:0000256" key="2">
    <source>
        <dbReference type="ARBA" id="ARBA00007553"/>
    </source>
</evidence>
<dbReference type="Proteomes" id="UP000028990">
    <property type="component" value="Unassembled WGS sequence"/>
</dbReference>
<evidence type="ECO:0000256" key="5">
    <source>
        <dbReference type="ARBA" id="ARBA00022553"/>
    </source>
</evidence>
<reference evidence="14 15" key="1">
    <citation type="submission" date="2013-11" db="EMBL/GenBank/DDBJ databases">
        <title>The Damaraland mole rat (Fukomys damarensis) genome and evolution of African mole rats.</title>
        <authorList>
            <person name="Gladyshev V.N."/>
            <person name="Fang X."/>
        </authorList>
    </citation>
    <scope>NUCLEOTIDE SEQUENCE [LARGE SCALE GENOMIC DNA]</scope>
    <source>
        <tissue evidence="14">Liver</tissue>
    </source>
</reference>
<dbReference type="Pfam" id="PF01510">
    <property type="entry name" value="Amidase_2"/>
    <property type="match status" value="1"/>
</dbReference>
<dbReference type="InterPro" id="IPR006619">
    <property type="entry name" value="PGRP_domain_met/bac"/>
</dbReference>
<dbReference type="FunFam" id="3.40.80.10:FF:000001">
    <property type="entry name" value="Peptidoglycan recognition protein 1"/>
    <property type="match status" value="1"/>
</dbReference>
<protein>
    <recommendedName>
        <fullName evidence="9">RAS protein activator like-3</fullName>
    </recommendedName>
</protein>
<feature type="region of interest" description="Disordered" evidence="11">
    <location>
        <begin position="142"/>
        <end position="161"/>
    </location>
</feature>
<organism evidence="14 15">
    <name type="scientific">Fukomys damarensis</name>
    <name type="common">Damaraland mole rat</name>
    <name type="synonym">Cryptomys damarensis</name>
    <dbReference type="NCBI Taxonomy" id="885580"/>
    <lineage>
        <taxon>Eukaryota</taxon>
        <taxon>Metazoa</taxon>
        <taxon>Chordata</taxon>
        <taxon>Craniata</taxon>
        <taxon>Vertebrata</taxon>
        <taxon>Euteleostomi</taxon>
        <taxon>Mammalia</taxon>
        <taxon>Eutheria</taxon>
        <taxon>Euarchontoglires</taxon>
        <taxon>Glires</taxon>
        <taxon>Rodentia</taxon>
        <taxon>Hystricomorpha</taxon>
        <taxon>Bathyergidae</taxon>
        <taxon>Fukomys</taxon>
    </lineage>
</organism>
<evidence type="ECO:0000256" key="1">
    <source>
        <dbReference type="ARBA" id="ARBA00004544"/>
    </source>
</evidence>
<keyword evidence="5" id="KW-0597">Phosphoprotein</keyword>
<keyword evidence="12" id="KW-0732">Signal</keyword>
<keyword evidence="3" id="KW-0343">GTPase activation</keyword>
<feature type="region of interest" description="Disordered" evidence="11">
    <location>
        <begin position="612"/>
        <end position="635"/>
    </location>
</feature>
<feature type="signal peptide" evidence="12">
    <location>
        <begin position="1"/>
        <end position="22"/>
    </location>
</feature>
<gene>
    <name evidence="14" type="ORF">H920_01204</name>
</gene>
<dbReference type="InterPro" id="IPR002502">
    <property type="entry name" value="Amidase_domain"/>
</dbReference>
<dbReference type="Gene3D" id="3.40.80.10">
    <property type="entry name" value="Peptidoglycan recognition protein-like"/>
    <property type="match status" value="1"/>
</dbReference>
<dbReference type="Gene3D" id="1.10.506.10">
    <property type="entry name" value="GTPase Activation - p120gap, domain 1"/>
    <property type="match status" value="2"/>
</dbReference>
<evidence type="ECO:0000256" key="3">
    <source>
        <dbReference type="ARBA" id="ARBA00022468"/>
    </source>
</evidence>
<dbReference type="EMBL" id="KN120888">
    <property type="protein sequence ID" value="KFO37403.1"/>
    <property type="molecule type" value="Genomic_DNA"/>
</dbReference>
<keyword evidence="4" id="KW-0963">Cytoplasm</keyword>
<dbReference type="CDD" id="cd06583">
    <property type="entry name" value="PGRP"/>
    <property type="match status" value="1"/>
</dbReference>
<comment type="subcellular location">
    <subcellularLocation>
        <location evidence="1">Cytoplasm</location>
        <location evidence="1">Cell cortex</location>
    </subcellularLocation>
</comment>
<feature type="region of interest" description="Disordered" evidence="11">
    <location>
        <begin position="654"/>
        <end position="674"/>
    </location>
</feature>
<feature type="coiled-coil region" evidence="10">
    <location>
        <begin position="1147"/>
        <end position="1244"/>
    </location>
</feature>
<feature type="region of interest" description="Disordered" evidence="11">
    <location>
        <begin position="1112"/>
        <end position="1138"/>
    </location>
</feature>
<evidence type="ECO:0000256" key="4">
    <source>
        <dbReference type="ARBA" id="ARBA00022490"/>
    </source>
</evidence>
<dbReference type="InterPro" id="IPR057606">
    <property type="entry name" value="SynGAP1-like_PH"/>
</dbReference>
<comment type="function">
    <text evidence="8">Functions as a Ras GTPase-activating protein. Plays an important role in the expansion and functions of natural killer T (NKT) cells in the liver by negatively regulating RAS activity and the down-stream ERK signaling pathway.</text>
</comment>
<dbReference type="eggNOG" id="ENOG502QR3D">
    <property type="taxonomic scope" value="Eukaryota"/>
</dbReference>
<name>A0A091E3V0_FUKDA</name>
<dbReference type="GO" id="GO:0005096">
    <property type="term" value="F:GTPase activator activity"/>
    <property type="evidence" value="ECO:0007669"/>
    <property type="project" value="UniProtKB-KW"/>
</dbReference>
<comment type="similarity">
    <text evidence="2">Belongs to the N-acetylmuramoyl-L-alanine amidase 2 family.</text>
</comment>
<evidence type="ECO:0000259" key="13">
    <source>
        <dbReference type="PROSITE" id="PS50018"/>
    </source>
</evidence>
<evidence type="ECO:0000256" key="8">
    <source>
        <dbReference type="ARBA" id="ARBA00056840"/>
    </source>
</evidence>
<dbReference type="SMART" id="SM00644">
    <property type="entry name" value="Ami_2"/>
    <property type="match status" value="1"/>
</dbReference>